<gene>
    <name evidence="3" type="ordered locus">glr3243</name>
</gene>
<dbReference type="InterPro" id="IPR018711">
    <property type="entry name" value="NAGPA"/>
</dbReference>
<evidence type="ECO:0000313" key="3">
    <source>
        <dbReference type="EMBL" id="BAC91184.1"/>
    </source>
</evidence>
<keyword evidence="4" id="KW-1185">Reference proteome</keyword>
<feature type="signal peptide" evidence="1">
    <location>
        <begin position="1"/>
        <end position="28"/>
    </location>
</feature>
<accession>Q7NGC8</accession>
<reference evidence="3 4" key="1">
    <citation type="journal article" date="2003" name="DNA Res.">
        <title>Complete genome structure of Gloeobacter violaceus PCC 7421, a cyanobacterium that lacks thylakoids.</title>
        <authorList>
            <person name="Nakamura Y."/>
            <person name="Kaneko T."/>
            <person name="Sato S."/>
            <person name="Mimuro M."/>
            <person name="Miyashita H."/>
            <person name="Tsuchiya T."/>
            <person name="Sasamoto S."/>
            <person name="Watanabe A."/>
            <person name="Kawashima K."/>
            <person name="Kishida Y."/>
            <person name="Kiyokawa C."/>
            <person name="Kohara M."/>
            <person name="Matsumoto M."/>
            <person name="Matsuno A."/>
            <person name="Nakazaki N."/>
            <person name="Shimpo S."/>
            <person name="Takeuchi C."/>
            <person name="Yamada M."/>
            <person name="Tabata S."/>
        </authorList>
    </citation>
    <scope>NUCLEOTIDE SEQUENCE [LARGE SCALE GENOMIC DNA]</scope>
    <source>
        <strain evidence="4">ATCC 29082 / PCC 7421</strain>
    </source>
</reference>
<dbReference type="KEGG" id="gvi:glr3243"/>
<name>Q7NGC8_GLOVI</name>
<evidence type="ECO:0000256" key="1">
    <source>
        <dbReference type="SAM" id="SignalP"/>
    </source>
</evidence>
<dbReference type="EnsemblBacteria" id="BAC91184">
    <property type="protein sequence ID" value="BAC91184"/>
    <property type="gene ID" value="BAC91184"/>
</dbReference>
<organism evidence="3 4">
    <name type="scientific">Gloeobacter violaceus (strain ATCC 29082 / PCC 7421)</name>
    <dbReference type="NCBI Taxonomy" id="251221"/>
    <lineage>
        <taxon>Bacteria</taxon>
        <taxon>Bacillati</taxon>
        <taxon>Cyanobacteriota</taxon>
        <taxon>Cyanophyceae</taxon>
        <taxon>Gloeobacterales</taxon>
        <taxon>Gloeobacteraceae</taxon>
        <taxon>Gloeobacter</taxon>
    </lineage>
</organism>
<evidence type="ECO:0000259" key="2">
    <source>
        <dbReference type="Pfam" id="PF09992"/>
    </source>
</evidence>
<feature type="chain" id="PRO_5004291836" evidence="1">
    <location>
        <begin position="29"/>
        <end position="540"/>
    </location>
</feature>
<dbReference type="PANTHER" id="PTHR40446">
    <property type="entry name" value="N-ACETYLGLUCOSAMINE-1-PHOSPHODIESTER ALPHA-N-ACETYLGLUCOSAMINIDASE"/>
    <property type="match status" value="1"/>
</dbReference>
<dbReference type="PhylomeDB" id="Q7NGC8"/>
<dbReference type="PANTHER" id="PTHR40446:SF2">
    <property type="entry name" value="N-ACETYLGLUCOSAMINE-1-PHOSPHODIESTER ALPHA-N-ACETYLGLUCOSAMINIDASE"/>
    <property type="match status" value="1"/>
</dbReference>
<dbReference type="Pfam" id="PF09992">
    <property type="entry name" value="NAGPA"/>
    <property type="match status" value="1"/>
</dbReference>
<dbReference type="OrthoDB" id="9809781at2"/>
<keyword evidence="1" id="KW-0732">Signal</keyword>
<dbReference type="EMBL" id="BA000045">
    <property type="protein sequence ID" value="BAC91184.1"/>
    <property type="molecule type" value="Genomic_DNA"/>
</dbReference>
<dbReference type="AlphaFoldDB" id="Q7NGC8"/>
<proteinExistence type="predicted"/>
<dbReference type="PATRIC" id="fig|251221.4.peg.3272"/>
<dbReference type="HOGENOM" id="CLU_014587_0_0_3"/>
<dbReference type="InParanoid" id="Q7NGC8"/>
<sequence length="540" mass="57366">MPVKSRLRLWLAWFCCLLALGGGSPGMAAPTLGLNIGKRLDEFDIEHRLGVELLDALQPGVQPARFFGSRLDLTVTGGSLRTVDPEQVKRLTGATPRFTGTSQVQWLLPASRIVAVRASHSAEGERLVIELDRPAFYEVIPAESGLRLIVQAAPPPAQTAPTDGVQVTAGLQQTVIAVAGPPNAYPLLTTLGAPDRIVLDWRIAGRFERARAWGVGLVYREVRLVWEGLSQQLHLLEFDPARVRLGLLRPPSLGALAPLSALGNSQGAWGAVNGGFFNRNTREALGALRSDGQWWTGAVAGLPPRGAASWQDGRLDFDRLNWSAAIRTGDQTLPVGALNGTAAGAGLSVFTPEWGSLYLARAGETVAIARADRIESVVEPMADQIVSLPPDGLLLVARSEPLRTALRAVAAGTPVVLDVQPSGSGSLLGAGPLLVQNDKLVLDAQGERFRPDVRAPGVARTAIARRGSLGILAVAARNGWAAGLSLESWANLLLQQFQADDALNLDGGGSSGFYLGGRLRDRPEGSFERPVHNGLGLWLK</sequence>
<reference evidence="3 4" key="2">
    <citation type="journal article" date="2003" name="DNA Res.">
        <title>Complete genome structure of Gloeobacter violaceus PCC 7421, a cyanobacterium that lacks thylakoids (supplement).</title>
        <authorList>
            <person name="Nakamura Y."/>
            <person name="Kaneko T."/>
            <person name="Sato S."/>
            <person name="Mimuro M."/>
            <person name="Miyashita H."/>
            <person name="Tsuchiya T."/>
            <person name="Sasamoto S."/>
            <person name="Watanabe A."/>
            <person name="Kawashima K."/>
            <person name="Kishida Y."/>
            <person name="Kiyokawa C."/>
            <person name="Kohara M."/>
            <person name="Matsumoto M."/>
            <person name="Matsuno A."/>
            <person name="Nakazaki N."/>
            <person name="Shimpo S."/>
            <person name="Takeuchi C."/>
            <person name="Yamada M."/>
            <person name="Tabata S."/>
        </authorList>
    </citation>
    <scope>NUCLEOTIDE SEQUENCE [LARGE SCALE GENOMIC DNA]</scope>
    <source>
        <strain evidence="4">ATCC 29082 / PCC 7421</strain>
    </source>
</reference>
<protein>
    <submittedName>
        <fullName evidence="3">Glr3243 protein</fullName>
    </submittedName>
</protein>
<dbReference type="eggNOG" id="COG4632">
    <property type="taxonomic scope" value="Bacteria"/>
</dbReference>
<evidence type="ECO:0000313" key="4">
    <source>
        <dbReference type="Proteomes" id="UP000000557"/>
    </source>
</evidence>
<feature type="domain" description="Phosphodiester glycosidase" evidence="2">
    <location>
        <begin position="422"/>
        <end position="537"/>
    </location>
</feature>
<dbReference type="Proteomes" id="UP000000557">
    <property type="component" value="Chromosome"/>
</dbReference>
<dbReference type="STRING" id="251221.gene:10760752"/>